<feature type="binding site" evidence="9">
    <location>
        <begin position="7"/>
        <end position="14"/>
    </location>
    <ligand>
        <name>ATP</name>
        <dbReference type="ChEBI" id="CHEBI:30616"/>
    </ligand>
</feature>
<dbReference type="EC" id="2.7.4.8" evidence="2 9"/>
<evidence type="ECO:0000256" key="3">
    <source>
        <dbReference type="ARBA" id="ARBA00016296"/>
    </source>
</evidence>
<keyword evidence="5 9" id="KW-0547">Nucleotide-binding</keyword>
<feature type="domain" description="Guanylate kinase-like" evidence="10">
    <location>
        <begin position="1"/>
        <end position="177"/>
    </location>
</feature>
<dbReference type="PANTHER" id="PTHR23117">
    <property type="entry name" value="GUANYLATE KINASE-RELATED"/>
    <property type="match status" value="1"/>
</dbReference>
<dbReference type="EMBL" id="QUAH01000009">
    <property type="protein sequence ID" value="RFT15391.1"/>
    <property type="molecule type" value="Genomic_DNA"/>
</dbReference>
<dbReference type="InterPro" id="IPR008144">
    <property type="entry name" value="Guanylate_kin-like_dom"/>
</dbReference>
<dbReference type="PROSITE" id="PS00856">
    <property type="entry name" value="GUANYLATE_KINASE_1"/>
    <property type="match status" value="1"/>
</dbReference>
<keyword evidence="4 9" id="KW-0808">Transferase</keyword>
<organism evidence="11 12">
    <name type="scientific">Candidatus Saccharicenans subterraneus</name>
    <dbReference type="NCBI Taxonomy" id="2508984"/>
    <lineage>
        <taxon>Bacteria</taxon>
        <taxon>Candidatus Aminicenantota</taxon>
        <taxon>Candidatus Aminicenantia</taxon>
        <taxon>Candidatus Aminicenantales</taxon>
        <taxon>Candidatus Saccharicenantaceae</taxon>
        <taxon>Candidatus Saccharicenans</taxon>
    </lineage>
</organism>
<evidence type="ECO:0000313" key="12">
    <source>
        <dbReference type="Proteomes" id="UP000257323"/>
    </source>
</evidence>
<evidence type="ECO:0000313" key="11">
    <source>
        <dbReference type="EMBL" id="RFT15391.1"/>
    </source>
</evidence>
<proteinExistence type="inferred from homology"/>
<dbReference type="GO" id="GO:0005829">
    <property type="term" value="C:cytosol"/>
    <property type="evidence" value="ECO:0007669"/>
    <property type="project" value="TreeGrafter"/>
</dbReference>
<evidence type="ECO:0000256" key="9">
    <source>
        <dbReference type="HAMAP-Rule" id="MF_00328"/>
    </source>
</evidence>
<comment type="caution">
    <text evidence="11">The sequence shown here is derived from an EMBL/GenBank/DDBJ whole genome shotgun (WGS) entry which is preliminary data.</text>
</comment>
<comment type="similarity">
    <text evidence="1 9">Belongs to the guanylate kinase family.</text>
</comment>
<dbReference type="CDD" id="cd00071">
    <property type="entry name" value="GMPK"/>
    <property type="match status" value="1"/>
</dbReference>
<dbReference type="InterPro" id="IPR020590">
    <property type="entry name" value="Guanylate_kinase_CS"/>
</dbReference>
<dbReference type="SMART" id="SM00072">
    <property type="entry name" value="GuKc"/>
    <property type="match status" value="1"/>
</dbReference>
<evidence type="ECO:0000256" key="5">
    <source>
        <dbReference type="ARBA" id="ARBA00022741"/>
    </source>
</evidence>
<protein>
    <recommendedName>
        <fullName evidence="3 9">Guanylate kinase</fullName>
        <ecNumber evidence="2 9">2.7.4.8</ecNumber>
    </recommendedName>
    <alternativeName>
        <fullName evidence="8 9">GMP kinase</fullName>
    </alternativeName>
</protein>
<dbReference type="FunFam" id="3.30.63.10:FF:000002">
    <property type="entry name" value="Guanylate kinase 1"/>
    <property type="match status" value="1"/>
</dbReference>
<evidence type="ECO:0000256" key="8">
    <source>
        <dbReference type="ARBA" id="ARBA00030128"/>
    </source>
</evidence>
<dbReference type="Proteomes" id="UP000257323">
    <property type="component" value="Unassembled WGS sequence"/>
</dbReference>
<dbReference type="NCBIfam" id="TIGR03263">
    <property type="entry name" value="guanyl_kin"/>
    <property type="match status" value="1"/>
</dbReference>
<dbReference type="Pfam" id="PF00625">
    <property type="entry name" value="Guanylate_kin"/>
    <property type="match status" value="1"/>
</dbReference>
<comment type="catalytic activity">
    <reaction evidence="9">
        <text>GMP + ATP = GDP + ADP</text>
        <dbReference type="Rhea" id="RHEA:20780"/>
        <dbReference type="ChEBI" id="CHEBI:30616"/>
        <dbReference type="ChEBI" id="CHEBI:58115"/>
        <dbReference type="ChEBI" id="CHEBI:58189"/>
        <dbReference type="ChEBI" id="CHEBI:456216"/>
        <dbReference type="EC" id="2.7.4.8"/>
    </reaction>
</comment>
<evidence type="ECO:0000259" key="10">
    <source>
        <dbReference type="PROSITE" id="PS50052"/>
    </source>
</evidence>
<dbReference type="PROSITE" id="PS50052">
    <property type="entry name" value="GUANYLATE_KINASE_2"/>
    <property type="match status" value="1"/>
</dbReference>
<comment type="function">
    <text evidence="9">Essential for recycling GMP and indirectly, cGMP.</text>
</comment>
<keyword evidence="6 9" id="KW-0418">Kinase</keyword>
<evidence type="ECO:0000256" key="2">
    <source>
        <dbReference type="ARBA" id="ARBA00012961"/>
    </source>
</evidence>
<dbReference type="InterPro" id="IPR017665">
    <property type="entry name" value="Guanylate_kinase"/>
</dbReference>
<name>A0A3E2BL04_9BACT</name>
<reference evidence="11 12" key="1">
    <citation type="submission" date="2018-08" db="EMBL/GenBank/DDBJ databases">
        <title>Genome analysis of the thermophilic bacterium of the candidate phylum Aminicenantes from deep subsurface aquifer revealed its physiology and ecological role.</title>
        <authorList>
            <person name="Kadnikov V.V."/>
            <person name="Mardanov A.V."/>
            <person name="Beletsky A.V."/>
            <person name="Karnachuk O.V."/>
            <person name="Ravin N.V."/>
        </authorList>
    </citation>
    <scope>NUCLEOTIDE SEQUENCE [LARGE SCALE GENOMIC DNA]</scope>
    <source>
        <strain evidence="11">BY38</strain>
    </source>
</reference>
<sequence>MIYVISGPSGCGKSTLIKNLMACLPGLQFSVSHTTRPRRPDEVEGRDYYFIGREKFEEMREGGAFLEWAEVHGYLYGTSLAEVNEKSRQGDLILDIDVQGAHQVKKKLDEARFVFVVPPSYPELEKRLKQRQTDTPEAVAIRLKNARREILESSIFDYLVINGDLNQALEELKAIVLAHRCLFQRRQKEFREILKSFKSWP</sequence>
<dbReference type="GO" id="GO:0004385">
    <property type="term" value="F:GMP kinase activity"/>
    <property type="evidence" value="ECO:0007669"/>
    <property type="project" value="UniProtKB-UniRule"/>
</dbReference>
<gene>
    <name evidence="9" type="primary">gmk</name>
    <name evidence="11" type="ORF">OP8BY_0281</name>
</gene>
<dbReference type="Gene3D" id="3.40.50.300">
    <property type="entry name" value="P-loop containing nucleotide triphosphate hydrolases"/>
    <property type="match status" value="1"/>
</dbReference>
<accession>A0A3E2BL04</accession>
<keyword evidence="9" id="KW-0963">Cytoplasm</keyword>
<dbReference type="SUPFAM" id="SSF52540">
    <property type="entry name" value="P-loop containing nucleoside triphosphate hydrolases"/>
    <property type="match status" value="1"/>
</dbReference>
<comment type="subcellular location">
    <subcellularLocation>
        <location evidence="9">Cytoplasm</location>
    </subcellularLocation>
</comment>
<evidence type="ECO:0000256" key="6">
    <source>
        <dbReference type="ARBA" id="ARBA00022777"/>
    </source>
</evidence>
<dbReference type="InterPro" id="IPR027417">
    <property type="entry name" value="P-loop_NTPase"/>
</dbReference>
<dbReference type="HAMAP" id="MF_00328">
    <property type="entry name" value="Guanylate_kinase"/>
    <property type="match status" value="1"/>
</dbReference>
<dbReference type="AlphaFoldDB" id="A0A3E2BL04"/>
<evidence type="ECO:0000256" key="1">
    <source>
        <dbReference type="ARBA" id="ARBA00005790"/>
    </source>
</evidence>
<dbReference type="PANTHER" id="PTHR23117:SF13">
    <property type="entry name" value="GUANYLATE KINASE"/>
    <property type="match status" value="1"/>
</dbReference>
<dbReference type="InterPro" id="IPR008145">
    <property type="entry name" value="GK/Ca_channel_bsu"/>
</dbReference>
<dbReference type="Gene3D" id="3.30.63.10">
    <property type="entry name" value="Guanylate Kinase phosphate binding domain"/>
    <property type="match status" value="1"/>
</dbReference>
<evidence type="ECO:0000256" key="4">
    <source>
        <dbReference type="ARBA" id="ARBA00022679"/>
    </source>
</evidence>
<evidence type="ECO:0000256" key="7">
    <source>
        <dbReference type="ARBA" id="ARBA00022840"/>
    </source>
</evidence>
<keyword evidence="7 9" id="KW-0067">ATP-binding</keyword>
<dbReference type="GO" id="GO:0005524">
    <property type="term" value="F:ATP binding"/>
    <property type="evidence" value="ECO:0007669"/>
    <property type="project" value="UniProtKB-UniRule"/>
</dbReference>